<sequence length="117" mass="13582">MVTTTIMVMTIRISANYVRRKTKEMKDEWSAEKKSQTCISKERQQQLMLLCSPSDRTMVDKLMHHQKYPFDEPHEETLQVTSEVQSPTKKNEAAGMDTRLKDFINDDLTSSQAQLNV</sequence>
<dbReference type="AlphaFoldDB" id="A0A0D9VVN8"/>
<reference evidence="2" key="3">
    <citation type="submission" date="2015-04" db="UniProtKB">
        <authorList>
            <consortium name="EnsemblPlants"/>
        </authorList>
    </citation>
    <scope>IDENTIFICATION</scope>
</reference>
<dbReference type="EnsemblPlants" id="LPERR03G19510.2">
    <property type="protein sequence ID" value="LPERR03G19510.2"/>
    <property type="gene ID" value="LPERR03G19510"/>
</dbReference>
<reference evidence="2 3" key="1">
    <citation type="submission" date="2012-08" db="EMBL/GenBank/DDBJ databases">
        <title>Oryza genome evolution.</title>
        <authorList>
            <person name="Wing R.A."/>
        </authorList>
    </citation>
    <scope>NUCLEOTIDE SEQUENCE</scope>
</reference>
<accession>A0A0D9VVN8</accession>
<keyword evidence="3" id="KW-1185">Reference proteome</keyword>
<organism evidence="2 3">
    <name type="scientific">Leersia perrieri</name>
    <dbReference type="NCBI Taxonomy" id="77586"/>
    <lineage>
        <taxon>Eukaryota</taxon>
        <taxon>Viridiplantae</taxon>
        <taxon>Streptophyta</taxon>
        <taxon>Embryophyta</taxon>
        <taxon>Tracheophyta</taxon>
        <taxon>Spermatophyta</taxon>
        <taxon>Magnoliopsida</taxon>
        <taxon>Liliopsida</taxon>
        <taxon>Poales</taxon>
        <taxon>Poaceae</taxon>
        <taxon>BOP clade</taxon>
        <taxon>Oryzoideae</taxon>
        <taxon>Oryzeae</taxon>
        <taxon>Oryzinae</taxon>
        <taxon>Leersia</taxon>
    </lineage>
</organism>
<dbReference type="Proteomes" id="UP000032180">
    <property type="component" value="Chromosome 3"/>
</dbReference>
<name>A0A0D9VVN8_9ORYZ</name>
<evidence type="ECO:0000313" key="3">
    <source>
        <dbReference type="Proteomes" id="UP000032180"/>
    </source>
</evidence>
<dbReference type="Gramene" id="LPERR03G19510.2">
    <property type="protein sequence ID" value="LPERR03G19510.2"/>
    <property type="gene ID" value="LPERR03G19510"/>
</dbReference>
<protein>
    <submittedName>
        <fullName evidence="2">Uncharacterized protein</fullName>
    </submittedName>
</protein>
<feature type="region of interest" description="Disordered" evidence="1">
    <location>
        <begin position="70"/>
        <end position="96"/>
    </location>
</feature>
<evidence type="ECO:0000313" key="2">
    <source>
        <dbReference type="EnsemblPlants" id="LPERR03G19510.2"/>
    </source>
</evidence>
<evidence type="ECO:0000256" key="1">
    <source>
        <dbReference type="SAM" id="MobiDB-lite"/>
    </source>
</evidence>
<feature type="compositionally biased region" description="Polar residues" evidence="1">
    <location>
        <begin position="78"/>
        <end position="88"/>
    </location>
</feature>
<proteinExistence type="predicted"/>
<dbReference type="HOGENOM" id="CLU_2088318_0_0_1"/>
<reference evidence="3" key="2">
    <citation type="submission" date="2013-12" db="EMBL/GenBank/DDBJ databases">
        <authorList>
            <person name="Yu Y."/>
            <person name="Lee S."/>
            <person name="de Baynast K."/>
            <person name="Wissotski M."/>
            <person name="Liu L."/>
            <person name="Talag J."/>
            <person name="Goicoechea J."/>
            <person name="Angelova A."/>
            <person name="Jetty R."/>
            <person name="Kudrna D."/>
            <person name="Golser W."/>
            <person name="Rivera L."/>
            <person name="Zhang J."/>
            <person name="Wing R."/>
        </authorList>
    </citation>
    <scope>NUCLEOTIDE SEQUENCE</scope>
</reference>